<protein>
    <submittedName>
        <fullName evidence="4">RNA methyltransferase, RsmD family</fullName>
        <ecNumber evidence="4">2.1.1.171</ecNumber>
    </submittedName>
</protein>
<dbReference type="InterPro" id="IPR004398">
    <property type="entry name" value="RNA_MeTrfase_RsmD"/>
</dbReference>
<dbReference type="Pfam" id="PF03602">
    <property type="entry name" value="Cons_hypoth95"/>
    <property type="match status" value="1"/>
</dbReference>
<evidence type="ECO:0000256" key="3">
    <source>
        <dbReference type="SAM" id="MobiDB-lite"/>
    </source>
</evidence>
<evidence type="ECO:0000313" key="5">
    <source>
        <dbReference type="Proteomes" id="UP000006094"/>
    </source>
</evidence>
<evidence type="ECO:0000313" key="4">
    <source>
        <dbReference type="EMBL" id="AFS78670.1"/>
    </source>
</evidence>
<organism evidence="4 5">
    <name type="scientific">Gottschalkia acidurici (strain ATCC 7906 / DSM 604 / BCRC 14475 / CIP 104303 / KCTC 5404 / NCIMB 10678 / 9a)</name>
    <name type="common">Clostridium acidurici</name>
    <dbReference type="NCBI Taxonomy" id="1128398"/>
    <lineage>
        <taxon>Bacteria</taxon>
        <taxon>Bacillati</taxon>
        <taxon>Bacillota</taxon>
        <taxon>Tissierellia</taxon>
        <taxon>Tissierellales</taxon>
        <taxon>Gottschalkiaceae</taxon>
        <taxon>Gottschalkia</taxon>
    </lineage>
</organism>
<dbReference type="STRING" id="1128398.Curi_c16630"/>
<dbReference type="GO" id="GO:0003676">
    <property type="term" value="F:nucleic acid binding"/>
    <property type="evidence" value="ECO:0007669"/>
    <property type="project" value="InterPro"/>
</dbReference>
<keyword evidence="1 4" id="KW-0489">Methyltransferase</keyword>
<gene>
    <name evidence="4" type="ordered locus">Curi_c16630</name>
</gene>
<dbReference type="eggNOG" id="COG0742">
    <property type="taxonomic scope" value="Bacteria"/>
</dbReference>
<dbReference type="GO" id="GO:0052913">
    <property type="term" value="F:16S rRNA (guanine(966)-N(2))-methyltransferase activity"/>
    <property type="evidence" value="ECO:0007669"/>
    <property type="project" value="UniProtKB-EC"/>
</dbReference>
<dbReference type="HOGENOM" id="CLU_075826_0_2_9"/>
<dbReference type="Gene3D" id="3.40.50.150">
    <property type="entry name" value="Vaccinia Virus protein VP39"/>
    <property type="match status" value="1"/>
</dbReference>
<sequence length="187" mass="21188">MRVITGIARGHSLKSPKGLNTRPTSDKVKESIFNILGYIDEKSTVLDLFSGSGGIGIEFLSRGAETCYFVDSDINSIKIIKENLSNTRLLEKSLVYKNNVNRAIKILGSKKIRFDYIFLDPPYAKEHVMSTLENISEENLLNKEGKIIVEHETKLELPNQSHGFVKADYRKYGDTSVSFYTYEEVQN</sequence>
<accession>K0B146</accession>
<dbReference type="NCBIfam" id="TIGR00095">
    <property type="entry name" value="16S rRNA (guanine(966)-N(2))-methyltransferase RsmD"/>
    <property type="match status" value="1"/>
</dbReference>
<evidence type="ECO:0000256" key="1">
    <source>
        <dbReference type="ARBA" id="ARBA00022603"/>
    </source>
</evidence>
<keyword evidence="2 4" id="KW-0808">Transferase</keyword>
<dbReference type="SUPFAM" id="SSF53335">
    <property type="entry name" value="S-adenosyl-L-methionine-dependent methyltransferases"/>
    <property type="match status" value="1"/>
</dbReference>
<dbReference type="CDD" id="cd02440">
    <property type="entry name" value="AdoMet_MTases"/>
    <property type="match status" value="1"/>
</dbReference>
<dbReference type="EC" id="2.1.1.171" evidence="4"/>
<dbReference type="PANTHER" id="PTHR43542">
    <property type="entry name" value="METHYLTRANSFERASE"/>
    <property type="match status" value="1"/>
</dbReference>
<reference evidence="4 5" key="1">
    <citation type="journal article" date="2012" name="PLoS ONE">
        <title>The purine-utilizing bacterium Clostridium acidurici 9a: a genome-guided metabolic reconsideration.</title>
        <authorList>
            <person name="Hartwich K."/>
            <person name="Poehlein A."/>
            <person name="Daniel R."/>
        </authorList>
    </citation>
    <scope>NUCLEOTIDE SEQUENCE [LARGE SCALE GENOMIC DNA]</scope>
    <source>
        <strain evidence="5">ATCC 7906 / DSM 604 / BCRC 14475 / CIP 104303 / KCTC 5404 / NCIMB 10678 / 9a</strain>
    </source>
</reference>
<dbReference type="PIRSF" id="PIRSF004553">
    <property type="entry name" value="CHP00095"/>
    <property type="match status" value="1"/>
</dbReference>
<dbReference type="PANTHER" id="PTHR43542:SF1">
    <property type="entry name" value="METHYLTRANSFERASE"/>
    <property type="match status" value="1"/>
</dbReference>
<name>K0B146_GOTA9</name>
<dbReference type="PATRIC" id="fig|1128398.3.peg.1705"/>
<dbReference type="Proteomes" id="UP000006094">
    <property type="component" value="Chromosome"/>
</dbReference>
<feature type="region of interest" description="Disordered" evidence="3">
    <location>
        <begin position="1"/>
        <end position="24"/>
    </location>
</feature>
<dbReference type="AlphaFoldDB" id="K0B146"/>
<evidence type="ECO:0000256" key="2">
    <source>
        <dbReference type="ARBA" id="ARBA00022679"/>
    </source>
</evidence>
<dbReference type="PROSITE" id="PS00092">
    <property type="entry name" value="N6_MTASE"/>
    <property type="match status" value="1"/>
</dbReference>
<dbReference type="InterPro" id="IPR029063">
    <property type="entry name" value="SAM-dependent_MTases_sf"/>
</dbReference>
<dbReference type="InterPro" id="IPR002052">
    <property type="entry name" value="DNA_methylase_N6_adenine_CS"/>
</dbReference>
<keyword evidence="5" id="KW-1185">Reference proteome</keyword>
<dbReference type="EMBL" id="CP003326">
    <property type="protein sequence ID" value="AFS78670.1"/>
    <property type="molecule type" value="Genomic_DNA"/>
</dbReference>
<dbReference type="KEGG" id="cad:Curi_c16630"/>
<proteinExistence type="predicted"/>